<reference evidence="2" key="1">
    <citation type="journal article" date="2020" name="Stud. Mycol.">
        <title>101 Dothideomycetes genomes: A test case for predicting lifestyles and emergence of pathogens.</title>
        <authorList>
            <person name="Haridas S."/>
            <person name="Albert R."/>
            <person name="Binder M."/>
            <person name="Bloem J."/>
            <person name="LaButti K."/>
            <person name="Salamov A."/>
            <person name="Andreopoulos B."/>
            <person name="Baker S."/>
            <person name="Barry K."/>
            <person name="Bills G."/>
            <person name="Bluhm B."/>
            <person name="Cannon C."/>
            <person name="Castanera R."/>
            <person name="Culley D."/>
            <person name="Daum C."/>
            <person name="Ezra D."/>
            <person name="Gonzalez J."/>
            <person name="Henrissat B."/>
            <person name="Kuo A."/>
            <person name="Liang C."/>
            <person name="Lipzen A."/>
            <person name="Lutzoni F."/>
            <person name="Magnuson J."/>
            <person name="Mondo S."/>
            <person name="Nolan M."/>
            <person name="Ohm R."/>
            <person name="Pangilinan J."/>
            <person name="Park H.-J."/>
            <person name="Ramirez L."/>
            <person name="Alfaro M."/>
            <person name="Sun H."/>
            <person name="Tritt A."/>
            <person name="Yoshinaga Y."/>
            <person name="Zwiers L.-H."/>
            <person name="Turgeon B."/>
            <person name="Goodwin S."/>
            <person name="Spatafora J."/>
            <person name="Crous P."/>
            <person name="Grigoriev I."/>
        </authorList>
    </citation>
    <scope>NUCLEOTIDE SEQUENCE [LARGE SCALE GENOMIC DNA]</scope>
    <source>
        <strain evidence="2">CBS 304.66</strain>
    </source>
</reference>
<sequence>MASPYCVASGRSDSLGCRRASKISLKTLRGPAGVRDGSSVFPPSLFQYPACSCLPVPATTSAHQALHIILSQSLIPAFAVPPARTPSPPPPSALAPRSLLDSRIICFLLDCGAPAISRFGQFARTLKVPSAVERVPGPTLHDHFGQERPLPPLGLDLSASFCAVSLSHYSSSPAAIPSSISRLHHGAAKGKEFRSLTLCAVAPSRATSCL</sequence>
<protein>
    <submittedName>
        <fullName evidence="1">Uncharacterized protein</fullName>
    </submittedName>
</protein>
<comment type="caution">
    <text evidence="1">The sequence shown here is derived from an EMBL/GenBank/DDBJ whole genome shotgun (WGS) entry which is preliminary data.</text>
</comment>
<gene>
    <name evidence="1" type="ORF">CC78DRAFT_586769</name>
</gene>
<keyword evidence="2" id="KW-1185">Reference proteome</keyword>
<evidence type="ECO:0000313" key="1">
    <source>
        <dbReference type="EMBL" id="KAF2258743.1"/>
    </source>
</evidence>
<evidence type="ECO:0000313" key="2">
    <source>
        <dbReference type="Proteomes" id="UP000800093"/>
    </source>
</evidence>
<dbReference type="EMBL" id="ML986741">
    <property type="protein sequence ID" value="KAF2258743.1"/>
    <property type="molecule type" value="Genomic_DNA"/>
</dbReference>
<organism evidence="1 2">
    <name type="scientific">Lojkania enalia</name>
    <dbReference type="NCBI Taxonomy" id="147567"/>
    <lineage>
        <taxon>Eukaryota</taxon>
        <taxon>Fungi</taxon>
        <taxon>Dikarya</taxon>
        <taxon>Ascomycota</taxon>
        <taxon>Pezizomycotina</taxon>
        <taxon>Dothideomycetes</taxon>
        <taxon>Pleosporomycetidae</taxon>
        <taxon>Pleosporales</taxon>
        <taxon>Pleosporales incertae sedis</taxon>
        <taxon>Lojkania</taxon>
    </lineage>
</organism>
<dbReference type="Proteomes" id="UP000800093">
    <property type="component" value="Unassembled WGS sequence"/>
</dbReference>
<accession>A0A9P4JY57</accession>
<dbReference type="AlphaFoldDB" id="A0A9P4JY57"/>
<name>A0A9P4JY57_9PLEO</name>
<proteinExistence type="predicted"/>